<dbReference type="EMBL" id="RDQH01000328">
    <property type="protein sequence ID" value="RXI06719.1"/>
    <property type="molecule type" value="Genomic_DNA"/>
</dbReference>
<organism evidence="1 2">
    <name type="scientific">Malus domestica</name>
    <name type="common">Apple</name>
    <name type="synonym">Pyrus malus</name>
    <dbReference type="NCBI Taxonomy" id="3750"/>
    <lineage>
        <taxon>Eukaryota</taxon>
        <taxon>Viridiplantae</taxon>
        <taxon>Streptophyta</taxon>
        <taxon>Embryophyta</taxon>
        <taxon>Tracheophyta</taxon>
        <taxon>Spermatophyta</taxon>
        <taxon>Magnoliopsida</taxon>
        <taxon>eudicotyledons</taxon>
        <taxon>Gunneridae</taxon>
        <taxon>Pentapetalae</taxon>
        <taxon>rosids</taxon>
        <taxon>fabids</taxon>
        <taxon>Rosales</taxon>
        <taxon>Rosaceae</taxon>
        <taxon>Amygdaloideae</taxon>
        <taxon>Maleae</taxon>
        <taxon>Malus</taxon>
    </lineage>
</organism>
<keyword evidence="2" id="KW-1185">Reference proteome</keyword>
<accession>A0A498KEY9</accession>
<proteinExistence type="predicted"/>
<sequence>MPPLVKGKSVTSETPQCATSLENRWLGEPPLPPQASEPFFVSKEIVLAEFIDTQNEPFQKNPGMVGISDAMFQYDLDMIDRMTKGFLTYHIGNPTLNKQRFRKLNPVI</sequence>
<evidence type="ECO:0000313" key="2">
    <source>
        <dbReference type="Proteomes" id="UP000290289"/>
    </source>
</evidence>
<comment type="caution">
    <text evidence="1">The sequence shown here is derived from an EMBL/GenBank/DDBJ whole genome shotgun (WGS) entry which is preliminary data.</text>
</comment>
<gene>
    <name evidence="1" type="ORF">DVH24_025855</name>
</gene>
<name>A0A498KEY9_MALDO</name>
<dbReference type="Proteomes" id="UP000290289">
    <property type="component" value="Chromosome 2"/>
</dbReference>
<evidence type="ECO:0000313" key="1">
    <source>
        <dbReference type="EMBL" id="RXI06719.1"/>
    </source>
</evidence>
<protein>
    <submittedName>
        <fullName evidence="1">Uncharacterized protein</fullName>
    </submittedName>
</protein>
<dbReference type="AlphaFoldDB" id="A0A498KEY9"/>
<reference evidence="1 2" key="1">
    <citation type="submission" date="2018-10" db="EMBL/GenBank/DDBJ databases">
        <title>A high-quality apple genome assembly.</title>
        <authorList>
            <person name="Hu J."/>
        </authorList>
    </citation>
    <scope>NUCLEOTIDE SEQUENCE [LARGE SCALE GENOMIC DNA]</scope>
    <source>
        <strain evidence="2">cv. HFTH1</strain>
        <tissue evidence="1">Young leaf</tissue>
    </source>
</reference>